<dbReference type="KEGG" id="tet:TTHERM_000129897"/>
<proteinExistence type="predicted"/>
<protein>
    <submittedName>
        <fullName evidence="1">Uncharacterized protein</fullName>
    </submittedName>
</protein>
<dbReference type="InParanoid" id="W7XI43"/>
<name>W7XI43_TETTS</name>
<reference evidence="2" key="1">
    <citation type="journal article" date="2006" name="PLoS Biol.">
        <title>Macronuclear genome sequence of the ciliate Tetrahymena thermophila, a model eukaryote.</title>
        <authorList>
            <person name="Eisen J.A."/>
            <person name="Coyne R.S."/>
            <person name="Wu M."/>
            <person name="Wu D."/>
            <person name="Thiagarajan M."/>
            <person name="Wortman J.R."/>
            <person name="Badger J.H."/>
            <person name="Ren Q."/>
            <person name="Amedeo P."/>
            <person name="Jones K.M."/>
            <person name="Tallon L.J."/>
            <person name="Delcher A.L."/>
            <person name="Salzberg S.L."/>
            <person name="Silva J.C."/>
            <person name="Haas B.J."/>
            <person name="Majoros W.H."/>
            <person name="Farzad M."/>
            <person name="Carlton J.M."/>
            <person name="Smith R.K. Jr."/>
            <person name="Garg J."/>
            <person name="Pearlman R.E."/>
            <person name="Karrer K.M."/>
            <person name="Sun L."/>
            <person name="Manning G."/>
            <person name="Elde N.C."/>
            <person name="Turkewitz A.P."/>
            <person name="Asai D.J."/>
            <person name="Wilkes D.E."/>
            <person name="Wang Y."/>
            <person name="Cai H."/>
            <person name="Collins K."/>
            <person name="Stewart B.A."/>
            <person name="Lee S.R."/>
            <person name="Wilamowska K."/>
            <person name="Weinberg Z."/>
            <person name="Ruzzo W.L."/>
            <person name="Wloga D."/>
            <person name="Gaertig J."/>
            <person name="Frankel J."/>
            <person name="Tsao C.-C."/>
            <person name="Gorovsky M.A."/>
            <person name="Keeling P.J."/>
            <person name="Waller R.F."/>
            <person name="Patron N.J."/>
            <person name="Cherry J.M."/>
            <person name="Stover N.A."/>
            <person name="Krieger C.J."/>
            <person name="del Toro C."/>
            <person name="Ryder H.F."/>
            <person name="Williamson S.C."/>
            <person name="Barbeau R.A."/>
            <person name="Hamilton E.P."/>
            <person name="Orias E."/>
        </authorList>
    </citation>
    <scope>NUCLEOTIDE SEQUENCE [LARGE SCALE GENOMIC DNA]</scope>
    <source>
        <strain evidence="2">SB210</strain>
    </source>
</reference>
<keyword evidence="2" id="KW-1185">Reference proteome</keyword>
<evidence type="ECO:0000313" key="1">
    <source>
        <dbReference type="EMBL" id="EWS74301.1"/>
    </source>
</evidence>
<accession>W7XI43</accession>
<dbReference type="RefSeq" id="XP_012653122.1">
    <property type="nucleotide sequence ID" value="XM_012797668.1"/>
</dbReference>
<dbReference type="AlphaFoldDB" id="W7XI43"/>
<dbReference type="EMBL" id="GG662699">
    <property type="protein sequence ID" value="EWS74301.1"/>
    <property type="molecule type" value="Genomic_DNA"/>
</dbReference>
<dbReference type="GeneID" id="24437425"/>
<organism evidence="1 2">
    <name type="scientific">Tetrahymena thermophila (strain SB210)</name>
    <dbReference type="NCBI Taxonomy" id="312017"/>
    <lineage>
        <taxon>Eukaryota</taxon>
        <taxon>Sar</taxon>
        <taxon>Alveolata</taxon>
        <taxon>Ciliophora</taxon>
        <taxon>Intramacronucleata</taxon>
        <taxon>Oligohymenophorea</taxon>
        <taxon>Hymenostomatida</taxon>
        <taxon>Tetrahymenina</taxon>
        <taxon>Tetrahymenidae</taxon>
        <taxon>Tetrahymena</taxon>
    </lineage>
</organism>
<dbReference type="Proteomes" id="UP000009168">
    <property type="component" value="Unassembled WGS sequence"/>
</dbReference>
<gene>
    <name evidence="1" type="ORF">TTHERM_000129897</name>
</gene>
<evidence type="ECO:0000313" key="2">
    <source>
        <dbReference type="Proteomes" id="UP000009168"/>
    </source>
</evidence>
<sequence>MKKYFKKRDKVKIRTHIQMTKKITLPLNQKQVFQPKDIFDTTAVQNQMNNKIILEVENKWRIYIELKDLGQPYLETINQDSILKKRTTYNYQNFCYGKTRGKLIIKYVQ</sequence>